<protein>
    <submittedName>
        <fullName evidence="9">Monosaccharide ABC transporter membrane protein, CUT2 family (TC 3.A.1.2.-)</fullName>
    </submittedName>
</protein>
<evidence type="ECO:0000256" key="7">
    <source>
        <dbReference type="ARBA" id="ARBA00023136"/>
    </source>
</evidence>
<evidence type="ECO:0000256" key="2">
    <source>
        <dbReference type="ARBA" id="ARBA00022448"/>
    </source>
</evidence>
<sequence>MSSASHHAHTDFANVGRAPWYRRGFFASQTAYVLVAFIVIAVIMALLSPAFLKSGNLYNVAQNFSYIAIVSLGSTIVIITGGIDLSVGSVIALSAIVTAMAFNACEAMGLSAVPGLVLLIACLAGLGVSILVGLINGTLIAKVGLSPFVTTLGMLSIARGLCYIVTEGRGQAPAGVDKALMTSITKGEILGLPMPLIYLALLSVVMGLSLRHTAWGRHLFALGGNEKAAALTGVNVDRMKISAYVLCSLSAGFAGILMVGWLGSAPANLATGYELRVIASSVIGGANLAGGSGGPVGAVLGAALIEVIRNGLVLARVNPYWQDAFVGLIIILAVLVDRFRARRAT</sequence>
<dbReference type="RefSeq" id="WP_073629523.1">
    <property type="nucleotide sequence ID" value="NZ_FRXO01000005.1"/>
</dbReference>
<dbReference type="InterPro" id="IPR001851">
    <property type="entry name" value="ABC_transp_permease"/>
</dbReference>
<evidence type="ECO:0000256" key="1">
    <source>
        <dbReference type="ARBA" id="ARBA00004651"/>
    </source>
</evidence>
<name>A0A1M7ZMC1_9HYPH</name>
<evidence type="ECO:0000256" key="5">
    <source>
        <dbReference type="ARBA" id="ARBA00022692"/>
    </source>
</evidence>
<evidence type="ECO:0000313" key="10">
    <source>
        <dbReference type="Proteomes" id="UP000186406"/>
    </source>
</evidence>
<proteinExistence type="predicted"/>
<keyword evidence="5 8" id="KW-0812">Transmembrane</keyword>
<evidence type="ECO:0000256" key="6">
    <source>
        <dbReference type="ARBA" id="ARBA00022989"/>
    </source>
</evidence>
<feature type="transmembrane region" description="Helical" evidence="8">
    <location>
        <begin position="90"/>
        <end position="110"/>
    </location>
</feature>
<dbReference type="EMBL" id="FRXO01000005">
    <property type="protein sequence ID" value="SHO66053.1"/>
    <property type="molecule type" value="Genomic_DNA"/>
</dbReference>
<keyword evidence="2" id="KW-0813">Transport</keyword>
<feature type="transmembrane region" description="Helical" evidence="8">
    <location>
        <begin position="31"/>
        <end position="52"/>
    </location>
</feature>
<feature type="transmembrane region" description="Helical" evidence="8">
    <location>
        <begin position="147"/>
        <end position="166"/>
    </location>
</feature>
<keyword evidence="4" id="KW-0997">Cell inner membrane</keyword>
<dbReference type="PANTHER" id="PTHR32196">
    <property type="entry name" value="ABC TRANSPORTER PERMEASE PROTEIN YPHD-RELATED-RELATED"/>
    <property type="match status" value="1"/>
</dbReference>
<organism evidence="9 10">
    <name type="scientific">Pseudoxanthobacter soli DSM 19599</name>
    <dbReference type="NCBI Taxonomy" id="1123029"/>
    <lineage>
        <taxon>Bacteria</taxon>
        <taxon>Pseudomonadati</taxon>
        <taxon>Pseudomonadota</taxon>
        <taxon>Alphaproteobacteria</taxon>
        <taxon>Hyphomicrobiales</taxon>
        <taxon>Segnochrobactraceae</taxon>
        <taxon>Pseudoxanthobacter</taxon>
    </lineage>
</organism>
<dbReference type="AlphaFoldDB" id="A0A1M7ZMC1"/>
<feature type="transmembrane region" description="Helical" evidence="8">
    <location>
        <begin position="320"/>
        <end position="339"/>
    </location>
</feature>
<evidence type="ECO:0000256" key="4">
    <source>
        <dbReference type="ARBA" id="ARBA00022519"/>
    </source>
</evidence>
<dbReference type="Pfam" id="PF02653">
    <property type="entry name" value="BPD_transp_2"/>
    <property type="match status" value="1"/>
</dbReference>
<evidence type="ECO:0000256" key="8">
    <source>
        <dbReference type="SAM" id="Phobius"/>
    </source>
</evidence>
<gene>
    <name evidence="9" type="ORF">SAMN02745172_02704</name>
</gene>
<feature type="transmembrane region" description="Helical" evidence="8">
    <location>
        <begin position="116"/>
        <end position="135"/>
    </location>
</feature>
<keyword evidence="10" id="KW-1185">Reference proteome</keyword>
<evidence type="ECO:0000313" key="9">
    <source>
        <dbReference type="EMBL" id="SHO66053.1"/>
    </source>
</evidence>
<feature type="transmembrane region" description="Helical" evidence="8">
    <location>
        <begin position="189"/>
        <end position="210"/>
    </location>
</feature>
<dbReference type="OrthoDB" id="6384190at2"/>
<accession>A0A1M7ZMC1</accession>
<dbReference type="CDD" id="cd06579">
    <property type="entry name" value="TM_PBP1_transp_AraH_like"/>
    <property type="match status" value="1"/>
</dbReference>
<dbReference type="GO" id="GO:0005886">
    <property type="term" value="C:plasma membrane"/>
    <property type="evidence" value="ECO:0007669"/>
    <property type="project" value="UniProtKB-SubCell"/>
</dbReference>
<dbReference type="GO" id="GO:0022857">
    <property type="term" value="F:transmembrane transporter activity"/>
    <property type="evidence" value="ECO:0007669"/>
    <property type="project" value="InterPro"/>
</dbReference>
<dbReference type="STRING" id="1123029.SAMN02745172_02704"/>
<keyword evidence="3" id="KW-1003">Cell membrane</keyword>
<evidence type="ECO:0000256" key="3">
    <source>
        <dbReference type="ARBA" id="ARBA00022475"/>
    </source>
</evidence>
<comment type="subcellular location">
    <subcellularLocation>
        <location evidence="1">Cell membrane</location>
        <topology evidence="1">Multi-pass membrane protein</topology>
    </subcellularLocation>
</comment>
<feature type="transmembrane region" description="Helical" evidence="8">
    <location>
        <begin position="64"/>
        <end position="83"/>
    </location>
</feature>
<dbReference type="PANTHER" id="PTHR32196:SF21">
    <property type="entry name" value="ABC TRANSPORTER PERMEASE PROTEIN YPHD-RELATED"/>
    <property type="match status" value="1"/>
</dbReference>
<reference evidence="9 10" key="1">
    <citation type="submission" date="2016-12" db="EMBL/GenBank/DDBJ databases">
        <authorList>
            <person name="Song W.-J."/>
            <person name="Kurnit D.M."/>
        </authorList>
    </citation>
    <scope>NUCLEOTIDE SEQUENCE [LARGE SCALE GENOMIC DNA]</scope>
    <source>
        <strain evidence="9 10">DSM 19599</strain>
    </source>
</reference>
<keyword evidence="7 8" id="KW-0472">Membrane</keyword>
<dbReference type="Proteomes" id="UP000186406">
    <property type="component" value="Unassembled WGS sequence"/>
</dbReference>
<keyword evidence="6 8" id="KW-1133">Transmembrane helix</keyword>
<feature type="transmembrane region" description="Helical" evidence="8">
    <location>
        <begin position="241"/>
        <end position="263"/>
    </location>
</feature>